<organism evidence="1 2">
    <name type="scientific">Cichorium intybus</name>
    <name type="common">Chicory</name>
    <dbReference type="NCBI Taxonomy" id="13427"/>
    <lineage>
        <taxon>Eukaryota</taxon>
        <taxon>Viridiplantae</taxon>
        <taxon>Streptophyta</taxon>
        <taxon>Embryophyta</taxon>
        <taxon>Tracheophyta</taxon>
        <taxon>Spermatophyta</taxon>
        <taxon>Magnoliopsida</taxon>
        <taxon>eudicotyledons</taxon>
        <taxon>Gunneridae</taxon>
        <taxon>Pentapetalae</taxon>
        <taxon>asterids</taxon>
        <taxon>campanulids</taxon>
        <taxon>Asterales</taxon>
        <taxon>Asteraceae</taxon>
        <taxon>Cichorioideae</taxon>
        <taxon>Cichorieae</taxon>
        <taxon>Cichoriinae</taxon>
        <taxon>Cichorium</taxon>
    </lineage>
</organism>
<sequence>MHVAVIKKTKDLNSLSLSEILAVIKACDMDDKQLEINYANSYQSANLGVSTNSAFSALSAHAPVYQASSTSSKPMVSPVPSIPVVPAPTLPKGAEENLGLMAGLLNCYNAFCAGELVQPMMVGDLDQVHPDDVEEMDISWHIAMAVFRAKKFIRKTGSKNWVANNGEKKVGFNKTKLQCYNCHEPGHFDCECTKPRMEITERNLVPTGTNRDVDT</sequence>
<accession>A0ACB9FAF8</accession>
<comment type="caution">
    <text evidence="1">The sequence shown here is derived from an EMBL/GenBank/DDBJ whole genome shotgun (WGS) entry which is preliminary data.</text>
</comment>
<keyword evidence="2" id="KW-1185">Reference proteome</keyword>
<proteinExistence type="predicted"/>
<name>A0ACB9FAF8_CICIN</name>
<protein>
    <submittedName>
        <fullName evidence="1">Uncharacterized protein</fullName>
    </submittedName>
</protein>
<reference evidence="2" key="1">
    <citation type="journal article" date="2022" name="Mol. Ecol. Resour.">
        <title>The genomes of chicory, endive, great burdock and yacon provide insights into Asteraceae palaeo-polyploidization history and plant inulin production.</title>
        <authorList>
            <person name="Fan W."/>
            <person name="Wang S."/>
            <person name="Wang H."/>
            <person name="Wang A."/>
            <person name="Jiang F."/>
            <person name="Liu H."/>
            <person name="Zhao H."/>
            <person name="Xu D."/>
            <person name="Zhang Y."/>
        </authorList>
    </citation>
    <scope>NUCLEOTIDE SEQUENCE [LARGE SCALE GENOMIC DNA]</scope>
    <source>
        <strain evidence="2">cv. Punajuju</strain>
    </source>
</reference>
<gene>
    <name evidence="1" type="ORF">L2E82_18307</name>
</gene>
<reference evidence="1 2" key="2">
    <citation type="journal article" date="2022" name="Mol. Ecol. Resour.">
        <title>The genomes of chicory, endive, great burdock and yacon provide insights into Asteraceae paleo-polyploidization history and plant inulin production.</title>
        <authorList>
            <person name="Fan W."/>
            <person name="Wang S."/>
            <person name="Wang H."/>
            <person name="Wang A."/>
            <person name="Jiang F."/>
            <person name="Liu H."/>
            <person name="Zhao H."/>
            <person name="Xu D."/>
            <person name="Zhang Y."/>
        </authorList>
    </citation>
    <scope>NUCLEOTIDE SEQUENCE [LARGE SCALE GENOMIC DNA]</scope>
    <source>
        <strain evidence="2">cv. Punajuju</strain>
        <tissue evidence="1">Leaves</tissue>
    </source>
</reference>
<dbReference type="Proteomes" id="UP001055811">
    <property type="component" value="Linkage Group LG03"/>
</dbReference>
<dbReference type="EMBL" id="CM042011">
    <property type="protein sequence ID" value="KAI3767878.1"/>
    <property type="molecule type" value="Genomic_DNA"/>
</dbReference>
<evidence type="ECO:0000313" key="2">
    <source>
        <dbReference type="Proteomes" id="UP001055811"/>
    </source>
</evidence>
<evidence type="ECO:0000313" key="1">
    <source>
        <dbReference type="EMBL" id="KAI3767878.1"/>
    </source>
</evidence>